<dbReference type="SMART" id="SM00355">
    <property type="entry name" value="ZnF_C2H2"/>
    <property type="match status" value="2"/>
</dbReference>
<reference evidence="10" key="1">
    <citation type="submission" date="2022-07" db="EMBL/GenBank/DDBJ databases">
        <title>Phylogenomic reconstructions and comparative analyses of Kickxellomycotina fungi.</title>
        <authorList>
            <person name="Reynolds N.K."/>
            <person name="Stajich J.E."/>
            <person name="Barry K."/>
            <person name="Grigoriev I.V."/>
            <person name="Crous P."/>
            <person name="Smith M.E."/>
        </authorList>
    </citation>
    <scope>NUCLEOTIDE SEQUENCE</scope>
    <source>
        <strain evidence="10">RSA 567</strain>
    </source>
</reference>
<dbReference type="GO" id="GO:0008270">
    <property type="term" value="F:zinc ion binding"/>
    <property type="evidence" value="ECO:0007669"/>
    <property type="project" value="UniProtKB-KW"/>
</dbReference>
<dbReference type="AlphaFoldDB" id="A0A9W8B2L9"/>
<dbReference type="PROSITE" id="PS50171">
    <property type="entry name" value="ZF_MATRIN"/>
    <property type="match status" value="1"/>
</dbReference>
<evidence type="ECO:0000256" key="8">
    <source>
        <dbReference type="SAM" id="MobiDB-lite"/>
    </source>
</evidence>
<keyword evidence="3" id="KW-0479">Metal-binding</keyword>
<gene>
    <name evidence="10" type="primary">sap61</name>
    <name evidence="10" type="ORF">H4R34_002520</name>
</gene>
<dbReference type="GO" id="GO:0003723">
    <property type="term" value="F:RNA binding"/>
    <property type="evidence" value="ECO:0007669"/>
    <property type="project" value="InterPro"/>
</dbReference>
<evidence type="ECO:0000256" key="2">
    <source>
        <dbReference type="ARBA" id="ARBA00008776"/>
    </source>
</evidence>
<dbReference type="PANTHER" id="PTHR12786:SF2">
    <property type="entry name" value="SPLICING FACTOR 3A SUBUNIT 3"/>
    <property type="match status" value="1"/>
</dbReference>
<evidence type="ECO:0000259" key="9">
    <source>
        <dbReference type="PROSITE" id="PS50171"/>
    </source>
</evidence>
<dbReference type="InterPro" id="IPR000690">
    <property type="entry name" value="Matrin/U1-C_Znf_C2H2"/>
</dbReference>
<comment type="caution">
    <text evidence="10">The sequence shown here is derived from an EMBL/GenBank/DDBJ whole genome shotgun (WGS) entry which is preliminary data.</text>
</comment>
<dbReference type="InterPro" id="IPR003604">
    <property type="entry name" value="Matrin/U1-like-C_Znf_C2H2"/>
</dbReference>
<dbReference type="Pfam" id="PF12171">
    <property type="entry name" value="zf-C2H2_jaz"/>
    <property type="match status" value="1"/>
</dbReference>
<dbReference type="Proteomes" id="UP001151582">
    <property type="component" value="Unassembled WGS sequence"/>
</dbReference>
<dbReference type="PANTHER" id="PTHR12786">
    <property type="entry name" value="SPLICING FACTOR SF3A-RELATED"/>
    <property type="match status" value="1"/>
</dbReference>
<organism evidence="10 11">
    <name type="scientific">Dimargaris verticillata</name>
    <dbReference type="NCBI Taxonomy" id="2761393"/>
    <lineage>
        <taxon>Eukaryota</taxon>
        <taxon>Fungi</taxon>
        <taxon>Fungi incertae sedis</taxon>
        <taxon>Zoopagomycota</taxon>
        <taxon>Kickxellomycotina</taxon>
        <taxon>Dimargaritomycetes</taxon>
        <taxon>Dimargaritales</taxon>
        <taxon>Dimargaritaceae</taxon>
        <taxon>Dimargaris</taxon>
    </lineage>
</organism>
<comment type="subcellular location">
    <subcellularLocation>
        <location evidence="1">Nucleus</location>
    </subcellularLocation>
</comment>
<evidence type="ECO:0000256" key="1">
    <source>
        <dbReference type="ARBA" id="ARBA00004123"/>
    </source>
</evidence>
<protein>
    <submittedName>
        <fullName evidence="10">Pre-mRNA-splicing factor sap61</fullName>
        <ecNumber evidence="10">6.5.1.1</ecNumber>
    </submittedName>
</protein>
<dbReference type="InterPro" id="IPR024598">
    <property type="entry name" value="SF3a60/Prp9_C"/>
</dbReference>
<dbReference type="SUPFAM" id="SSF57667">
    <property type="entry name" value="beta-beta-alpha zinc fingers"/>
    <property type="match status" value="1"/>
</dbReference>
<keyword evidence="11" id="KW-1185">Reference proteome</keyword>
<keyword evidence="7" id="KW-0175">Coiled coil</keyword>
<dbReference type="InterPro" id="IPR022755">
    <property type="entry name" value="Znf_C2H2_jaz"/>
</dbReference>
<dbReference type="Pfam" id="PF16837">
    <property type="entry name" value="SF3A3"/>
    <property type="match status" value="1"/>
</dbReference>
<dbReference type="GO" id="GO:0003910">
    <property type="term" value="F:DNA ligase (ATP) activity"/>
    <property type="evidence" value="ECO:0007669"/>
    <property type="project" value="UniProtKB-EC"/>
</dbReference>
<dbReference type="Pfam" id="PF11931">
    <property type="entry name" value="SF3a60_Prp9_C"/>
    <property type="match status" value="1"/>
</dbReference>
<evidence type="ECO:0000313" key="10">
    <source>
        <dbReference type="EMBL" id="KAJ1980262.1"/>
    </source>
</evidence>
<dbReference type="InterPro" id="IPR051421">
    <property type="entry name" value="RNA_Proc_DNA_Dmg_Regulator"/>
</dbReference>
<keyword evidence="6" id="KW-0539">Nucleus</keyword>
<feature type="domain" description="Matrin-type" evidence="9">
    <location>
        <begin position="279"/>
        <end position="310"/>
    </location>
</feature>
<dbReference type="InterPro" id="IPR013087">
    <property type="entry name" value="Znf_C2H2_type"/>
</dbReference>
<evidence type="ECO:0000256" key="3">
    <source>
        <dbReference type="ARBA" id="ARBA00022723"/>
    </source>
</evidence>
<dbReference type="SMART" id="SM00451">
    <property type="entry name" value="ZnF_U1"/>
    <property type="match status" value="1"/>
</dbReference>
<name>A0A9W8B2L9_9FUNG</name>
<evidence type="ECO:0000256" key="4">
    <source>
        <dbReference type="ARBA" id="ARBA00022771"/>
    </source>
</evidence>
<keyword evidence="4" id="KW-0863">Zinc-finger</keyword>
<keyword evidence="5" id="KW-0862">Zinc</keyword>
<comment type="similarity">
    <text evidence="2">Belongs to the SF3A3 family.</text>
</comment>
<dbReference type="OrthoDB" id="2160351at2759"/>
<keyword evidence="10" id="KW-0436">Ligase</keyword>
<dbReference type="GO" id="GO:0000398">
    <property type="term" value="P:mRNA splicing, via spliceosome"/>
    <property type="evidence" value="ECO:0007669"/>
    <property type="project" value="InterPro"/>
</dbReference>
<sequence length="374" mass="44265">MDNLLEQQRHCHEEIERIEKAIVQQYMSETPTQFEQYVNLKNVPKMDYLQYLRELDNFASISPASKTQLYRDYLTSLVHYLEGYFDRALPLFNLQALQSRVEADFNAAWRKRSVPGWEDAPDYQALFPLYCYACRKQYTKQTVYDAHLKGRKHQKATRALEHQQSNPTEPAAVRQAQQQTIDELDAKRKTMALLEALLTGYLEQLGDKRENTRANIERKQALTEEERRAELQEDDDVDVNQYESDEEDQIYNPLNLPLDWDGKPIPYWLYKLHGLRVNYACEICGNYTYRGRKAFDKHFQEWRHLHGLRCLNIRANRQFYGITSIADAQALWDKIKAEEKSEEVQLNQAEEYEDNQGNVFNKKTYEDLKRQGLL</sequence>
<evidence type="ECO:0000256" key="6">
    <source>
        <dbReference type="ARBA" id="ARBA00023242"/>
    </source>
</evidence>
<evidence type="ECO:0000313" key="11">
    <source>
        <dbReference type="Proteomes" id="UP001151582"/>
    </source>
</evidence>
<proteinExistence type="inferred from homology"/>
<evidence type="ECO:0000256" key="7">
    <source>
        <dbReference type="SAM" id="Coils"/>
    </source>
</evidence>
<dbReference type="PROSITE" id="PS00028">
    <property type="entry name" value="ZINC_FINGER_C2H2_1"/>
    <property type="match status" value="1"/>
</dbReference>
<dbReference type="EMBL" id="JANBQB010000177">
    <property type="protein sequence ID" value="KAJ1980262.1"/>
    <property type="molecule type" value="Genomic_DNA"/>
</dbReference>
<feature type="region of interest" description="Disordered" evidence="8">
    <location>
        <begin position="154"/>
        <end position="179"/>
    </location>
</feature>
<dbReference type="EC" id="6.5.1.1" evidence="10"/>
<dbReference type="Gene3D" id="3.30.160.60">
    <property type="entry name" value="Classic Zinc Finger"/>
    <property type="match status" value="1"/>
</dbReference>
<accession>A0A9W8B2L9</accession>
<dbReference type="InterPro" id="IPR036236">
    <property type="entry name" value="Znf_C2H2_sf"/>
</dbReference>
<dbReference type="GO" id="GO:0005681">
    <property type="term" value="C:spliceosomal complex"/>
    <property type="evidence" value="ECO:0007669"/>
    <property type="project" value="InterPro"/>
</dbReference>
<dbReference type="InterPro" id="IPR031774">
    <property type="entry name" value="SF3A3_dom"/>
</dbReference>
<feature type="coiled-coil region" evidence="7">
    <location>
        <begin position="202"/>
        <end position="234"/>
    </location>
</feature>
<evidence type="ECO:0000256" key="5">
    <source>
        <dbReference type="ARBA" id="ARBA00022833"/>
    </source>
</evidence>